<sequence>MSTNVTLCSILNLNKLTDPNYLDWYHNLRIVLKAENILYVLDTSGPLVSLDDVTVDQQQAYLKYSEDNDMATCIMLASMSPELQKQHQYIDAYTIIFHLKELFEEQARIEQYEISKLLFQDGGGNFNRISCAEDVGLY</sequence>
<reference evidence="1 2" key="1">
    <citation type="submission" date="2023-10" db="EMBL/GenBank/DDBJ databases">
        <title>Chromosome-scale genome assembly provides insights into flower coloration mechanisms of Canna indica.</title>
        <authorList>
            <person name="Li C."/>
        </authorList>
    </citation>
    <scope>NUCLEOTIDE SEQUENCE [LARGE SCALE GENOMIC DNA]</scope>
    <source>
        <tissue evidence="1">Flower</tissue>
    </source>
</reference>
<organism evidence="1 2">
    <name type="scientific">Canna indica</name>
    <name type="common">Indian-shot</name>
    <dbReference type="NCBI Taxonomy" id="4628"/>
    <lineage>
        <taxon>Eukaryota</taxon>
        <taxon>Viridiplantae</taxon>
        <taxon>Streptophyta</taxon>
        <taxon>Embryophyta</taxon>
        <taxon>Tracheophyta</taxon>
        <taxon>Spermatophyta</taxon>
        <taxon>Magnoliopsida</taxon>
        <taxon>Liliopsida</taxon>
        <taxon>Zingiberales</taxon>
        <taxon>Cannaceae</taxon>
        <taxon>Canna</taxon>
    </lineage>
</organism>
<evidence type="ECO:0000313" key="2">
    <source>
        <dbReference type="Proteomes" id="UP001327560"/>
    </source>
</evidence>
<protein>
    <recommendedName>
        <fullName evidence="3">Retrotransposon Copia-like N-terminal domain-containing protein</fullName>
    </recommendedName>
</protein>
<dbReference type="EMBL" id="CP136893">
    <property type="protein sequence ID" value="WOL03969.1"/>
    <property type="molecule type" value="Genomic_DNA"/>
</dbReference>
<keyword evidence="2" id="KW-1185">Reference proteome</keyword>
<dbReference type="Proteomes" id="UP001327560">
    <property type="component" value="Chromosome 4"/>
</dbReference>
<evidence type="ECO:0000313" key="1">
    <source>
        <dbReference type="EMBL" id="WOL03969.1"/>
    </source>
</evidence>
<gene>
    <name evidence="1" type="ORF">Cni_G12689</name>
</gene>
<accession>A0AAQ3K8M6</accession>
<dbReference type="AlphaFoldDB" id="A0AAQ3K8M6"/>
<proteinExistence type="predicted"/>
<evidence type="ECO:0008006" key="3">
    <source>
        <dbReference type="Google" id="ProtNLM"/>
    </source>
</evidence>
<name>A0AAQ3K8M6_9LILI</name>